<evidence type="ECO:0000313" key="1">
    <source>
        <dbReference type="EMBL" id="VVD04980.1"/>
    </source>
</evidence>
<feature type="non-terminal residue" evidence="1">
    <location>
        <position position="1"/>
    </location>
</feature>
<protein>
    <submittedName>
        <fullName evidence="1">Uncharacterized protein</fullName>
    </submittedName>
</protein>
<dbReference type="AlphaFoldDB" id="A0A5E4R6L4"/>
<reference evidence="1 2" key="1">
    <citation type="submission" date="2017-07" db="EMBL/GenBank/DDBJ databases">
        <authorList>
            <person name="Talla V."/>
            <person name="Backstrom N."/>
        </authorList>
    </citation>
    <scope>NUCLEOTIDE SEQUENCE [LARGE SCALE GENOMIC DNA]</scope>
</reference>
<dbReference type="EMBL" id="FZQP02006917">
    <property type="protein sequence ID" value="VVD04980.1"/>
    <property type="molecule type" value="Genomic_DNA"/>
</dbReference>
<gene>
    <name evidence="1" type="ORF">LSINAPIS_LOCUS14615</name>
</gene>
<keyword evidence="2" id="KW-1185">Reference proteome</keyword>
<feature type="non-terminal residue" evidence="1">
    <location>
        <position position="94"/>
    </location>
</feature>
<proteinExistence type="predicted"/>
<accession>A0A5E4R6L4</accession>
<sequence length="94" mass="11182">IKDVDIISHARWYLEYVLLKSQQDVALSKWQENKRKIKNQNTERASDTLKNKGQLFELNKRDIQIKHAKYPTKKLHTLDSHALSDEDFMSENKQ</sequence>
<evidence type="ECO:0000313" key="2">
    <source>
        <dbReference type="Proteomes" id="UP000324832"/>
    </source>
</evidence>
<organism evidence="1 2">
    <name type="scientific">Leptidea sinapis</name>
    <dbReference type="NCBI Taxonomy" id="189913"/>
    <lineage>
        <taxon>Eukaryota</taxon>
        <taxon>Metazoa</taxon>
        <taxon>Ecdysozoa</taxon>
        <taxon>Arthropoda</taxon>
        <taxon>Hexapoda</taxon>
        <taxon>Insecta</taxon>
        <taxon>Pterygota</taxon>
        <taxon>Neoptera</taxon>
        <taxon>Endopterygota</taxon>
        <taxon>Lepidoptera</taxon>
        <taxon>Glossata</taxon>
        <taxon>Ditrysia</taxon>
        <taxon>Papilionoidea</taxon>
        <taxon>Pieridae</taxon>
        <taxon>Dismorphiinae</taxon>
        <taxon>Leptidea</taxon>
    </lineage>
</organism>
<name>A0A5E4R6L4_9NEOP</name>
<dbReference type="Proteomes" id="UP000324832">
    <property type="component" value="Unassembled WGS sequence"/>
</dbReference>